<comment type="caution">
    <text evidence="2">The sequence shown here is derived from an EMBL/GenBank/DDBJ whole genome shotgun (WGS) entry which is preliminary data.</text>
</comment>
<evidence type="ECO:0000313" key="3">
    <source>
        <dbReference type="Proteomes" id="UP000466388"/>
    </source>
</evidence>
<dbReference type="Gene3D" id="3.40.50.1820">
    <property type="entry name" value="alpha/beta hydrolase"/>
    <property type="match status" value="1"/>
</dbReference>
<accession>A0A7X2XUT6</accession>
<dbReference type="GO" id="GO:0004806">
    <property type="term" value="F:triacylglycerol lipase activity"/>
    <property type="evidence" value="ECO:0007669"/>
    <property type="project" value="TreeGrafter"/>
</dbReference>
<feature type="domain" description="AB hydrolase-1" evidence="1">
    <location>
        <begin position="20"/>
        <end position="144"/>
    </location>
</feature>
<dbReference type="InterPro" id="IPR000073">
    <property type="entry name" value="AB_hydrolase_1"/>
</dbReference>
<dbReference type="AlphaFoldDB" id="A0A7X2XUT6"/>
<name>A0A7X2XUT6_9LACO</name>
<dbReference type="PANTHER" id="PTHR43433:SF5">
    <property type="entry name" value="AB HYDROLASE-1 DOMAIN-CONTAINING PROTEIN"/>
    <property type="match status" value="1"/>
</dbReference>
<evidence type="ECO:0000259" key="1">
    <source>
        <dbReference type="Pfam" id="PF00561"/>
    </source>
</evidence>
<protein>
    <submittedName>
        <fullName evidence="2">Alpha/beta fold hydrolase</fullName>
    </submittedName>
</protein>
<gene>
    <name evidence="2" type="ORF">GM612_02245</name>
</gene>
<dbReference type="GO" id="GO:0046503">
    <property type="term" value="P:glycerolipid catabolic process"/>
    <property type="evidence" value="ECO:0007669"/>
    <property type="project" value="TreeGrafter"/>
</dbReference>
<keyword evidence="3" id="KW-1185">Reference proteome</keyword>
<organism evidence="2 3">
    <name type="scientific">Secundilactobacillus folii</name>
    <dbReference type="NCBI Taxonomy" id="2678357"/>
    <lineage>
        <taxon>Bacteria</taxon>
        <taxon>Bacillati</taxon>
        <taxon>Bacillota</taxon>
        <taxon>Bacilli</taxon>
        <taxon>Lactobacillales</taxon>
        <taxon>Lactobacillaceae</taxon>
        <taxon>Secundilactobacillus</taxon>
    </lineage>
</organism>
<sequence>MSKLTRNGAILDYQVTGEGPVLILIPGANGTGNIFQQAVQFLKHKFTVVTFDRRGYGQSKLTEPLPDEVTDTNSRYRLKTDAGDVAALAKLVSPNARVDIMGTSSGAIVAMETLQDHPEIVNQITFHEPPINSFMPSAKKDQADNEKIVETAFNKSIVAGMQLFGQIMNISPLDAKAMNSRPAVVNSDSDDPAVAGTKHWFKYEVRQYTSSPMDIEGFKKSRDRIHLLNGTDSVGSYPQKVNQFLANYLQLPIYDIPGGHLGYAQKPEGFATTLEAILL</sequence>
<evidence type="ECO:0000313" key="2">
    <source>
        <dbReference type="EMBL" id="MTV81475.1"/>
    </source>
</evidence>
<dbReference type="SUPFAM" id="SSF53474">
    <property type="entry name" value="alpha/beta-Hydrolases"/>
    <property type="match status" value="1"/>
</dbReference>
<dbReference type="PANTHER" id="PTHR43433">
    <property type="entry name" value="HYDROLASE, ALPHA/BETA FOLD FAMILY PROTEIN"/>
    <property type="match status" value="1"/>
</dbReference>
<dbReference type="Pfam" id="PF00561">
    <property type="entry name" value="Abhydrolase_1"/>
    <property type="match status" value="1"/>
</dbReference>
<proteinExistence type="predicted"/>
<dbReference type="EMBL" id="WNJO01000002">
    <property type="protein sequence ID" value="MTV81475.1"/>
    <property type="molecule type" value="Genomic_DNA"/>
</dbReference>
<dbReference type="Proteomes" id="UP000466388">
    <property type="component" value="Unassembled WGS sequence"/>
</dbReference>
<keyword evidence="2" id="KW-0378">Hydrolase</keyword>
<dbReference type="InterPro" id="IPR050471">
    <property type="entry name" value="AB_hydrolase"/>
</dbReference>
<dbReference type="RefSeq" id="WP_155430760.1">
    <property type="nucleotide sequence ID" value="NZ_WNJO01000002.1"/>
</dbReference>
<dbReference type="InterPro" id="IPR029058">
    <property type="entry name" value="AB_hydrolase_fold"/>
</dbReference>
<reference evidence="2 3" key="1">
    <citation type="submission" date="2019-11" db="EMBL/GenBank/DDBJ databases">
        <title>Lactobacillus sp. nov. CRM56-3, isolated from fermented tea leaves.</title>
        <authorList>
            <person name="Phuengjayaem S."/>
            <person name="Tanasupawat S."/>
        </authorList>
    </citation>
    <scope>NUCLEOTIDE SEQUENCE [LARGE SCALE GENOMIC DNA]</scope>
    <source>
        <strain evidence="2 3">CRM56-3</strain>
    </source>
</reference>